<keyword evidence="3 7" id="KW-0812">Transmembrane</keyword>
<evidence type="ECO:0000256" key="2">
    <source>
        <dbReference type="ARBA" id="ARBA00022475"/>
    </source>
</evidence>
<dbReference type="GO" id="GO:0015031">
    <property type="term" value="P:protein transport"/>
    <property type="evidence" value="ECO:0007669"/>
    <property type="project" value="UniProtKB-KW"/>
</dbReference>
<feature type="domain" description="MotA/TolQ/ExbB proton channel" evidence="8">
    <location>
        <begin position="118"/>
        <end position="215"/>
    </location>
</feature>
<evidence type="ECO:0000256" key="7">
    <source>
        <dbReference type="SAM" id="Phobius"/>
    </source>
</evidence>
<evidence type="ECO:0000313" key="9">
    <source>
        <dbReference type="EMBL" id="SDK72391.1"/>
    </source>
</evidence>
<dbReference type="AlphaFoldDB" id="A0A1G9E8D9"/>
<dbReference type="EMBL" id="FNFV01000004">
    <property type="protein sequence ID" value="SDK72391.1"/>
    <property type="molecule type" value="Genomic_DNA"/>
</dbReference>
<dbReference type="Pfam" id="PF01618">
    <property type="entry name" value="MotA_ExbB"/>
    <property type="match status" value="1"/>
</dbReference>
<keyword evidence="5 7" id="KW-0472">Membrane</keyword>
<feature type="transmembrane region" description="Helical" evidence="7">
    <location>
        <begin position="184"/>
        <end position="201"/>
    </location>
</feature>
<organism evidence="9 10">
    <name type="scientific">Meinhardsimonia xiamenensis</name>
    <dbReference type="NCBI Taxonomy" id="990712"/>
    <lineage>
        <taxon>Bacteria</taxon>
        <taxon>Pseudomonadati</taxon>
        <taxon>Pseudomonadota</taxon>
        <taxon>Alphaproteobacteria</taxon>
        <taxon>Rhodobacterales</taxon>
        <taxon>Paracoccaceae</taxon>
        <taxon>Meinhardsimonia</taxon>
    </lineage>
</organism>
<dbReference type="STRING" id="990712.SAMN05216257_104195"/>
<keyword evidence="2" id="KW-1003">Cell membrane</keyword>
<comment type="similarity">
    <text evidence="6">Belongs to the exbB/tolQ family.</text>
</comment>
<dbReference type="GO" id="GO:0005886">
    <property type="term" value="C:plasma membrane"/>
    <property type="evidence" value="ECO:0007669"/>
    <property type="project" value="UniProtKB-SubCell"/>
</dbReference>
<dbReference type="InterPro" id="IPR002898">
    <property type="entry name" value="MotA_ExbB_proton_chnl"/>
</dbReference>
<keyword evidence="10" id="KW-1185">Reference proteome</keyword>
<sequence>MTFIDNATSSMGWPMSPTRHRSFRGGVMFRLSLFNLGALAALGAAFGEGWAQAVFSADTTGLTSVITALFAVGLLLSFLRAHRLGAENRAREGLAPSGSWVAEHRAATQARSAPARAIAANALRARVAGSLQPIRQIAGSLVLLGLIGTVLGFIMALSGVSAGMATDAGQVGEMVTRLIEGMSVALYTTLEGSVLSLWLTVNHQILSSAASALVLALVEEGEAHARD</sequence>
<feature type="transmembrane region" description="Helical" evidence="7">
    <location>
        <begin position="61"/>
        <end position="79"/>
    </location>
</feature>
<evidence type="ECO:0000256" key="1">
    <source>
        <dbReference type="ARBA" id="ARBA00004651"/>
    </source>
</evidence>
<feature type="transmembrane region" description="Helical" evidence="7">
    <location>
        <begin position="141"/>
        <end position="164"/>
    </location>
</feature>
<evidence type="ECO:0000313" key="10">
    <source>
        <dbReference type="Proteomes" id="UP000199328"/>
    </source>
</evidence>
<evidence type="ECO:0000256" key="3">
    <source>
        <dbReference type="ARBA" id="ARBA00022692"/>
    </source>
</evidence>
<evidence type="ECO:0000256" key="5">
    <source>
        <dbReference type="ARBA" id="ARBA00023136"/>
    </source>
</evidence>
<name>A0A1G9E8D9_9RHOB</name>
<keyword evidence="6" id="KW-0813">Transport</keyword>
<comment type="subcellular location">
    <subcellularLocation>
        <location evidence="1">Cell membrane</location>
        <topology evidence="1">Multi-pass membrane protein</topology>
    </subcellularLocation>
    <subcellularLocation>
        <location evidence="6">Membrane</location>
        <topology evidence="6">Multi-pass membrane protein</topology>
    </subcellularLocation>
</comment>
<reference evidence="10" key="1">
    <citation type="submission" date="2016-10" db="EMBL/GenBank/DDBJ databases">
        <authorList>
            <person name="Varghese N."/>
            <person name="Submissions S."/>
        </authorList>
    </citation>
    <scope>NUCLEOTIDE SEQUENCE [LARGE SCALE GENOMIC DNA]</scope>
    <source>
        <strain evidence="10">CGMCC 1.10789</strain>
    </source>
</reference>
<evidence type="ECO:0000259" key="8">
    <source>
        <dbReference type="Pfam" id="PF01618"/>
    </source>
</evidence>
<keyword evidence="6" id="KW-0653">Protein transport</keyword>
<dbReference type="RefSeq" id="WP_211295359.1">
    <property type="nucleotide sequence ID" value="NZ_FNFV01000004.1"/>
</dbReference>
<protein>
    <submittedName>
        <fullName evidence="9">Biopolymer transport protein ExbB/TolQ</fullName>
    </submittedName>
</protein>
<keyword evidence="4 7" id="KW-1133">Transmembrane helix</keyword>
<evidence type="ECO:0000256" key="6">
    <source>
        <dbReference type="RuleBase" id="RU004057"/>
    </source>
</evidence>
<accession>A0A1G9E8D9</accession>
<evidence type="ECO:0000256" key="4">
    <source>
        <dbReference type="ARBA" id="ARBA00022989"/>
    </source>
</evidence>
<gene>
    <name evidence="9" type="ORF">SAMN05216257_104195</name>
</gene>
<proteinExistence type="inferred from homology"/>
<dbReference type="Proteomes" id="UP000199328">
    <property type="component" value="Unassembled WGS sequence"/>
</dbReference>